<reference evidence="1 2" key="1">
    <citation type="journal article" date="2020" name="Nature">
        <title>Six reference-quality genomes reveal evolution of bat adaptations.</title>
        <authorList>
            <person name="Jebb D."/>
            <person name="Huang Z."/>
            <person name="Pippel M."/>
            <person name="Hughes G.M."/>
            <person name="Lavrichenko K."/>
            <person name="Devanna P."/>
            <person name="Winkler S."/>
            <person name="Jermiin L.S."/>
            <person name="Skirmuntt E.C."/>
            <person name="Katzourakis A."/>
            <person name="Burkitt-Gray L."/>
            <person name="Ray D.A."/>
            <person name="Sullivan K.A.M."/>
            <person name="Roscito J.G."/>
            <person name="Kirilenko B.M."/>
            <person name="Davalos L.M."/>
            <person name="Corthals A.P."/>
            <person name="Power M.L."/>
            <person name="Jones G."/>
            <person name="Ransome R.D."/>
            <person name="Dechmann D.K.N."/>
            <person name="Locatelli A.G."/>
            <person name="Puechmaille S.J."/>
            <person name="Fedrigo O."/>
            <person name="Jarvis E.D."/>
            <person name="Hiller M."/>
            <person name="Vernes S.C."/>
            <person name="Myers E.W."/>
            <person name="Teeling E.C."/>
        </authorList>
    </citation>
    <scope>NUCLEOTIDE SEQUENCE [LARGE SCALE GENOMIC DNA]</scope>
    <source>
        <strain evidence="1">MRhiFer1</strain>
        <tissue evidence="1">Lung</tissue>
    </source>
</reference>
<name>A0A7J7YR59_RHIFE</name>
<dbReference type="AlphaFoldDB" id="A0A7J7YR59"/>
<protein>
    <submittedName>
        <fullName evidence="1">Family with sequence similarity 135 member A</fullName>
    </submittedName>
</protein>
<evidence type="ECO:0000313" key="2">
    <source>
        <dbReference type="Proteomes" id="UP000585614"/>
    </source>
</evidence>
<dbReference type="EMBL" id="JACAGC010000005">
    <property type="protein sequence ID" value="KAF6364402.1"/>
    <property type="molecule type" value="Genomic_DNA"/>
</dbReference>
<proteinExistence type="predicted"/>
<organism evidence="1 2">
    <name type="scientific">Rhinolophus ferrumequinum</name>
    <name type="common">Greater horseshoe bat</name>
    <dbReference type="NCBI Taxonomy" id="59479"/>
    <lineage>
        <taxon>Eukaryota</taxon>
        <taxon>Metazoa</taxon>
        <taxon>Chordata</taxon>
        <taxon>Craniata</taxon>
        <taxon>Vertebrata</taxon>
        <taxon>Euteleostomi</taxon>
        <taxon>Mammalia</taxon>
        <taxon>Eutheria</taxon>
        <taxon>Laurasiatheria</taxon>
        <taxon>Chiroptera</taxon>
        <taxon>Yinpterochiroptera</taxon>
        <taxon>Rhinolophoidea</taxon>
        <taxon>Rhinolophidae</taxon>
        <taxon>Rhinolophinae</taxon>
        <taxon>Rhinolophus</taxon>
    </lineage>
</organism>
<sequence>MTEVQAMVEFSVELNKFYNVDLFQRGFYQIRASMKIPPRVPHRVEASLLHAAGLYQETR</sequence>
<comment type="caution">
    <text evidence="1">The sequence shown here is derived from an EMBL/GenBank/DDBJ whole genome shotgun (WGS) entry which is preliminary data.</text>
</comment>
<accession>A0A7J7YR59</accession>
<gene>
    <name evidence="1" type="ORF">mRhiFer1_004835</name>
</gene>
<dbReference type="Proteomes" id="UP000585614">
    <property type="component" value="Unassembled WGS sequence"/>
</dbReference>
<evidence type="ECO:0000313" key="1">
    <source>
        <dbReference type="EMBL" id="KAF6364402.1"/>
    </source>
</evidence>